<evidence type="ECO:0000256" key="1">
    <source>
        <dbReference type="ARBA" id="ARBA00022448"/>
    </source>
</evidence>
<dbReference type="GO" id="GO:0016887">
    <property type="term" value="F:ATP hydrolysis activity"/>
    <property type="evidence" value="ECO:0007669"/>
    <property type="project" value="InterPro"/>
</dbReference>
<dbReference type="PANTHER" id="PTHR43166">
    <property type="entry name" value="AMINO ACID IMPORT ATP-BINDING PROTEIN"/>
    <property type="match status" value="1"/>
</dbReference>
<keyword evidence="6" id="KW-1185">Reference proteome</keyword>
<dbReference type="AlphaFoldDB" id="A0A0C5BU97"/>
<name>A0A0C5BU97_9ARCH</name>
<keyword evidence="1" id="KW-0813">Transport</keyword>
<evidence type="ECO:0000259" key="4">
    <source>
        <dbReference type="PROSITE" id="PS50893"/>
    </source>
</evidence>
<feature type="domain" description="ABC transporter" evidence="4">
    <location>
        <begin position="21"/>
        <end position="260"/>
    </location>
</feature>
<dbReference type="InterPro" id="IPR050086">
    <property type="entry name" value="MetN_ABC_transporter-like"/>
</dbReference>
<keyword evidence="2" id="KW-0547">Nucleotide-binding</keyword>
<dbReference type="InterPro" id="IPR017871">
    <property type="entry name" value="ABC_transporter-like_CS"/>
</dbReference>
<evidence type="ECO:0000256" key="2">
    <source>
        <dbReference type="ARBA" id="ARBA00022741"/>
    </source>
</evidence>
<dbReference type="SUPFAM" id="SSF52540">
    <property type="entry name" value="P-loop containing nucleoside triphosphate hydrolases"/>
    <property type="match status" value="1"/>
</dbReference>
<dbReference type="EMBL" id="CP010868">
    <property type="protein sequence ID" value="AJM91769.1"/>
    <property type="molecule type" value="Genomic_DNA"/>
</dbReference>
<sequence length="260" mass="29200">MSQMQKYQSSKIFNQTDGISMALYSVSINTSQKTILDHINLEIKEGEMIAVLGKSGAGKSTLLRVIAGLVKTHRNMMFFNGSDFHSLKKNDKNQLRKNIGFIPQQFKLIKELSVFENVMIGRLGKMGRFSSMFRIYPQNDKKIALECIAKVGLSGKESLVARKLSGGEQQRVAIARCLAQEPQIILADEPVASLDVSLIETILEILDNENKKGKTVVFVMHDVELAKRFAKRMILMKEGKIISDKLTEETKDDSIKSLFN</sequence>
<dbReference type="KEGG" id="nid:NPIRD3C_0555"/>
<keyword evidence="3 5" id="KW-0067">ATP-binding</keyword>
<dbReference type="SMART" id="SM00382">
    <property type="entry name" value="AAA"/>
    <property type="match status" value="1"/>
</dbReference>
<dbReference type="PATRIC" id="fig|1582439.9.peg.563"/>
<dbReference type="InterPro" id="IPR003593">
    <property type="entry name" value="AAA+_ATPase"/>
</dbReference>
<dbReference type="Pfam" id="PF00005">
    <property type="entry name" value="ABC_tran"/>
    <property type="match status" value="1"/>
</dbReference>
<protein>
    <submittedName>
        <fullName evidence="5">Phosphonate ABC transporter ATP-binding protein</fullName>
    </submittedName>
</protein>
<dbReference type="InterPro" id="IPR027417">
    <property type="entry name" value="P-loop_NTPase"/>
</dbReference>
<accession>A0A0C5BU97</accession>
<dbReference type="InterPro" id="IPR003439">
    <property type="entry name" value="ABC_transporter-like_ATP-bd"/>
</dbReference>
<reference evidence="5 6" key="3">
    <citation type="journal article" date="2019" name="Int. J. Syst. Evol. Microbiol.">
        <title>Nitrosopumilus adriaticus sp. nov. and Nitrosopumilus piranensis sp. nov., two ammonia-oxidizing archaea from the Adriatic Sea and members of the class Nitrososphaeria.</title>
        <authorList>
            <person name="Bayer B."/>
            <person name="Vojvoda J."/>
            <person name="Reinthaler T."/>
            <person name="Reyes C."/>
            <person name="Pinto M."/>
            <person name="Herndl G.J."/>
        </authorList>
    </citation>
    <scope>NUCLEOTIDE SEQUENCE [LARGE SCALE GENOMIC DNA]</scope>
    <source>
        <strain evidence="5 6">D3C</strain>
    </source>
</reference>
<dbReference type="STRING" id="1582439.NPIRD3C_0555"/>
<dbReference type="Gene3D" id="3.40.50.300">
    <property type="entry name" value="P-loop containing nucleotide triphosphate hydrolases"/>
    <property type="match status" value="1"/>
</dbReference>
<dbReference type="PROSITE" id="PS00211">
    <property type="entry name" value="ABC_TRANSPORTER_1"/>
    <property type="match status" value="1"/>
</dbReference>
<proteinExistence type="predicted"/>
<evidence type="ECO:0000313" key="5">
    <source>
        <dbReference type="EMBL" id="AJM91769.1"/>
    </source>
</evidence>
<evidence type="ECO:0000256" key="3">
    <source>
        <dbReference type="ARBA" id="ARBA00022840"/>
    </source>
</evidence>
<dbReference type="PROSITE" id="PS50893">
    <property type="entry name" value="ABC_TRANSPORTER_2"/>
    <property type="match status" value="1"/>
</dbReference>
<reference evidence="6" key="1">
    <citation type="submission" date="2015-02" db="EMBL/GenBank/DDBJ databases">
        <title>Characterization of two novel Thaumarchaeota isolated from the Northern Adriatic Sea.</title>
        <authorList>
            <person name="Bayer B."/>
            <person name="Vojvoda J."/>
            <person name="Offre P."/>
            <person name="Srivastava A."/>
            <person name="Elisabeth N."/>
            <person name="Garcia J.A.L."/>
            <person name="Schleper C."/>
            <person name="Herndl G.J."/>
        </authorList>
    </citation>
    <scope>NUCLEOTIDE SEQUENCE [LARGE SCALE GENOMIC DNA]</scope>
    <source>
        <strain evidence="6">D3C</strain>
    </source>
</reference>
<organism evidence="5 6">
    <name type="scientific">Nitrosopumilus piranensis</name>
    <dbReference type="NCBI Taxonomy" id="1582439"/>
    <lineage>
        <taxon>Archaea</taxon>
        <taxon>Nitrososphaerota</taxon>
        <taxon>Nitrososphaeria</taxon>
        <taxon>Nitrosopumilales</taxon>
        <taxon>Nitrosopumilaceae</taxon>
        <taxon>Nitrosopumilus</taxon>
    </lineage>
</organism>
<dbReference type="GO" id="GO:0005524">
    <property type="term" value="F:ATP binding"/>
    <property type="evidence" value="ECO:0007669"/>
    <property type="project" value="UniProtKB-KW"/>
</dbReference>
<evidence type="ECO:0000313" key="6">
    <source>
        <dbReference type="Proteomes" id="UP000032027"/>
    </source>
</evidence>
<reference evidence="5 6" key="2">
    <citation type="journal article" date="2016" name="ISME J.">
        <title>Physiological and genomic characterization of two novel marine thaumarchaeal strains indicates niche differentiation.</title>
        <authorList>
            <person name="Bayer B."/>
            <person name="Vojvoda J."/>
            <person name="Offre P."/>
            <person name="Alves R.J."/>
            <person name="Elisabeth N.H."/>
            <person name="Garcia J.A."/>
            <person name="Volland J.M."/>
            <person name="Srivastava A."/>
            <person name="Schleper C."/>
            <person name="Herndl G.J."/>
        </authorList>
    </citation>
    <scope>NUCLEOTIDE SEQUENCE [LARGE SCALE GENOMIC DNA]</scope>
    <source>
        <strain evidence="5 6">D3C</strain>
    </source>
</reference>
<dbReference type="HOGENOM" id="CLU_000604_1_22_2"/>
<gene>
    <name evidence="5" type="ORF">NPIRD3C_0555</name>
</gene>
<dbReference type="Proteomes" id="UP000032027">
    <property type="component" value="Chromosome"/>
</dbReference>